<sequence>MHNHLKYERKLVFGDGDFPLNVATWQNHPDYPLHVHDFSEIVIVLSGTGVNVINEESFAIKAGDVFVLHGNRPHGFKHTNNLSIVNVIFDRSLLSINKLKVSKLPGYQALFEVEPALLEFGKFKRHLQLDFSQLTHVRALTDAMEVELNASSRNRPSLDFDDRNKNSELDVQPIDQGSHLIALGHFMVLIGTLSRWHAGKTIVDPQKTHKIGEVLSYMETHYHEPFDIEKVTQISGMSRRNFYRIFANITEKSPMSYLLHLRIARAAHLLQTTEKNVTEIAFECGFDDSNYFSRQFRKTMGMPPRAYKSQKAPIGNLARDAK</sequence>
<dbReference type="PANTHER" id="PTHR43280:SF28">
    <property type="entry name" value="HTH-TYPE TRANSCRIPTIONAL ACTIVATOR RHAS"/>
    <property type="match status" value="1"/>
</dbReference>
<accession>A0ABU1AQU7</accession>
<proteinExistence type="predicted"/>
<dbReference type="EMBL" id="JARXIC010000040">
    <property type="protein sequence ID" value="MDQ8195983.1"/>
    <property type="molecule type" value="Genomic_DNA"/>
</dbReference>
<evidence type="ECO:0000259" key="4">
    <source>
        <dbReference type="PROSITE" id="PS01124"/>
    </source>
</evidence>
<evidence type="ECO:0000256" key="1">
    <source>
        <dbReference type="ARBA" id="ARBA00023015"/>
    </source>
</evidence>
<dbReference type="SMART" id="SM00342">
    <property type="entry name" value="HTH_ARAC"/>
    <property type="match status" value="1"/>
</dbReference>
<evidence type="ECO:0000313" key="6">
    <source>
        <dbReference type="Proteomes" id="UP001243717"/>
    </source>
</evidence>
<dbReference type="InterPro" id="IPR014710">
    <property type="entry name" value="RmlC-like_jellyroll"/>
</dbReference>
<dbReference type="Pfam" id="PF02311">
    <property type="entry name" value="AraC_binding"/>
    <property type="match status" value="1"/>
</dbReference>
<dbReference type="Gene3D" id="1.10.10.60">
    <property type="entry name" value="Homeodomain-like"/>
    <property type="match status" value="2"/>
</dbReference>
<dbReference type="InterPro" id="IPR020449">
    <property type="entry name" value="Tscrpt_reg_AraC-type_HTH"/>
</dbReference>
<keyword evidence="2" id="KW-0238">DNA-binding</keyword>
<dbReference type="PANTHER" id="PTHR43280">
    <property type="entry name" value="ARAC-FAMILY TRANSCRIPTIONAL REGULATOR"/>
    <property type="match status" value="1"/>
</dbReference>
<dbReference type="PROSITE" id="PS01124">
    <property type="entry name" value="HTH_ARAC_FAMILY_2"/>
    <property type="match status" value="1"/>
</dbReference>
<dbReference type="InterPro" id="IPR009057">
    <property type="entry name" value="Homeodomain-like_sf"/>
</dbReference>
<protein>
    <submittedName>
        <fullName evidence="5">Helix-turn-helix domain-containing protein</fullName>
    </submittedName>
</protein>
<keyword evidence="3" id="KW-0804">Transcription</keyword>
<dbReference type="SUPFAM" id="SSF51182">
    <property type="entry name" value="RmlC-like cupins"/>
    <property type="match status" value="1"/>
</dbReference>
<keyword evidence="1" id="KW-0805">Transcription regulation</keyword>
<dbReference type="PRINTS" id="PR00032">
    <property type="entry name" value="HTHARAC"/>
</dbReference>
<name>A0ABU1AQU7_9BACT</name>
<evidence type="ECO:0000256" key="3">
    <source>
        <dbReference type="ARBA" id="ARBA00023163"/>
    </source>
</evidence>
<dbReference type="InterPro" id="IPR003313">
    <property type="entry name" value="AraC-bd"/>
</dbReference>
<dbReference type="InterPro" id="IPR011051">
    <property type="entry name" value="RmlC_Cupin_sf"/>
</dbReference>
<keyword evidence="6" id="KW-1185">Reference proteome</keyword>
<dbReference type="RefSeq" id="WP_308986428.1">
    <property type="nucleotide sequence ID" value="NZ_JARXIC010000040.1"/>
</dbReference>
<evidence type="ECO:0000256" key="2">
    <source>
        <dbReference type="ARBA" id="ARBA00023125"/>
    </source>
</evidence>
<dbReference type="SUPFAM" id="SSF46689">
    <property type="entry name" value="Homeodomain-like"/>
    <property type="match status" value="2"/>
</dbReference>
<dbReference type="InterPro" id="IPR018062">
    <property type="entry name" value="HTH_AraC-typ_CS"/>
</dbReference>
<gene>
    <name evidence="5" type="ORF">QEH59_16225</name>
</gene>
<evidence type="ECO:0000313" key="5">
    <source>
        <dbReference type="EMBL" id="MDQ8195983.1"/>
    </source>
</evidence>
<dbReference type="Gene3D" id="2.60.120.10">
    <property type="entry name" value="Jelly Rolls"/>
    <property type="match status" value="1"/>
</dbReference>
<dbReference type="PROSITE" id="PS00041">
    <property type="entry name" value="HTH_ARAC_FAMILY_1"/>
    <property type="match status" value="1"/>
</dbReference>
<comment type="caution">
    <text evidence="5">The sequence shown here is derived from an EMBL/GenBank/DDBJ whole genome shotgun (WGS) entry which is preliminary data.</text>
</comment>
<dbReference type="InterPro" id="IPR018060">
    <property type="entry name" value="HTH_AraC"/>
</dbReference>
<reference evidence="5 6" key="1">
    <citation type="submission" date="2023-04" db="EMBL/GenBank/DDBJ databases">
        <title>A novel bacteria isolated from coastal sediment.</title>
        <authorList>
            <person name="Liu X.-J."/>
            <person name="Du Z.-J."/>
        </authorList>
    </citation>
    <scope>NUCLEOTIDE SEQUENCE [LARGE SCALE GENOMIC DNA]</scope>
    <source>
        <strain evidence="5 6">SDUM461004</strain>
    </source>
</reference>
<feature type="domain" description="HTH araC/xylS-type" evidence="4">
    <location>
        <begin position="212"/>
        <end position="310"/>
    </location>
</feature>
<dbReference type="Pfam" id="PF12833">
    <property type="entry name" value="HTH_18"/>
    <property type="match status" value="1"/>
</dbReference>
<organism evidence="5 6">
    <name type="scientific">Thalassobacterium sedimentorum</name>
    <dbReference type="NCBI Taxonomy" id="3041258"/>
    <lineage>
        <taxon>Bacteria</taxon>
        <taxon>Pseudomonadati</taxon>
        <taxon>Verrucomicrobiota</taxon>
        <taxon>Opitutia</taxon>
        <taxon>Puniceicoccales</taxon>
        <taxon>Coraliomargaritaceae</taxon>
        <taxon>Thalassobacterium</taxon>
    </lineage>
</organism>
<dbReference type="Proteomes" id="UP001243717">
    <property type="component" value="Unassembled WGS sequence"/>
</dbReference>